<protein>
    <recommendedName>
        <fullName evidence="3">Lipoprotein</fullName>
    </recommendedName>
</protein>
<evidence type="ECO:0000313" key="1">
    <source>
        <dbReference type="EMBL" id="ANH51590.2"/>
    </source>
</evidence>
<reference evidence="2" key="1">
    <citation type="submission" date="2016-03" db="EMBL/GenBank/DDBJ databases">
        <authorList>
            <person name="Sharma R."/>
            <person name="Simister A.R."/>
            <person name="Berg J.A."/>
            <person name="Jensen G.L."/>
            <person name="Keele B.R."/>
            <person name="Ward M.E.H."/>
            <person name="Breakwell D.P."/>
            <person name="Hope S."/>
            <person name="Grose J.H."/>
        </authorList>
    </citation>
    <scope>NUCLEOTIDE SEQUENCE [LARGE SCALE GENOMIC DNA]</scope>
</reference>
<name>A0A173GDA2_9CAUD</name>
<organism evidence="1 2">
    <name type="scientific">Erwinia phage vB_EamM_Simmy50</name>
    <dbReference type="NCBI Taxonomy" id="1815988"/>
    <lineage>
        <taxon>Viruses</taxon>
        <taxon>Duplodnaviria</taxon>
        <taxon>Heunggongvirae</taxon>
        <taxon>Uroviricota</taxon>
        <taxon>Caudoviricetes</taxon>
        <taxon>Chimalliviridae</taxon>
        <taxon>Agricanvirus</taxon>
        <taxon>Agricanvirus simmy50</taxon>
    </lineage>
</organism>
<gene>
    <name evidence="1" type="ORF">SIMMY50_128</name>
</gene>
<evidence type="ECO:0008006" key="3">
    <source>
        <dbReference type="Google" id="ProtNLM"/>
    </source>
</evidence>
<accession>A0A173GDA2</accession>
<proteinExistence type="predicted"/>
<evidence type="ECO:0000313" key="2">
    <source>
        <dbReference type="Proteomes" id="UP000222975"/>
    </source>
</evidence>
<keyword evidence="2" id="KW-1185">Reference proteome</keyword>
<dbReference type="EMBL" id="KU886223">
    <property type="protein sequence ID" value="ANH51590.2"/>
    <property type="molecule type" value="Genomic_DNA"/>
</dbReference>
<sequence>MLKRTVLSLVTCFMLSGCGMAESEDVPVKSVEGVVISDEVCQVGQKCEAVIARDQTAWTYQIAEGPFKKGTVLYKACAYHRTHERCSSVWSPTPDRFIPPESKN</sequence>
<dbReference type="Proteomes" id="UP000222975">
    <property type="component" value="Segment"/>
</dbReference>
<dbReference type="PROSITE" id="PS51257">
    <property type="entry name" value="PROKAR_LIPOPROTEIN"/>
    <property type="match status" value="1"/>
</dbReference>